<dbReference type="SUPFAM" id="SSF103657">
    <property type="entry name" value="BAR/IMD domain-like"/>
    <property type="match status" value="1"/>
</dbReference>
<dbReference type="GeneID" id="16996913"/>
<name>M1UWD6_CYAM1</name>
<evidence type="ECO:0000256" key="1">
    <source>
        <dbReference type="SAM" id="Coils"/>
    </source>
</evidence>
<dbReference type="Proteomes" id="UP000007014">
    <property type="component" value="Chromosome 18"/>
</dbReference>
<dbReference type="OrthoDB" id="10375174at2759"/>
<accession>M1UWD6</accession>
<reference evidence="2 3" key="1">
    <citation type="journal article" date="2004" name="Nature">
        <title>Genome sequence of the ultrasmall unicellular red alga Cyanidioschyzon merolae 10D.</title>
        <authorList>
            <person name="Matsuzaki M."/>
            <person name="Misumi O."/>
            <person name="Shin-i T."/>
            <person name="Maruyama S."/>
            <person name="Takahara M."/>
            <person name="Miyagishima S."/>
            <person name="Mori T."/>
            <person name="Nishida K."/>
            <person name="Yagisawa F."/>
            <person name="Nishida K."/>
            <person name="Yoshida Y."/>
            <person name="Nishimura Y."/>
            <person name="Nakao S."/>
            <person name="Kobayashi T."/>
            <person name="Momoyama Y."/>
            <person name="Higashiyama T."/>
            <person name="Minoda A."/>
            <person name="Sano M."/>
            <person name="Nomoto H."/>
            <person name="Oishi K."/>
            <person name="Hayashi H."/>
            <person name="Ohta F."/>
            <person name="Nishizaka S."/>
            <person name="Haga S."/>
            <person name="Miura S."/>
            <person name="Morishita T."/>
            <person name="Kabeya Y."/>
            <person name="Terasawa K."/>
            <person name="Suzuki Y."/>
            <person name="Ishii Y."/>
            <person name="Asakawa S."/>
            <person name="Takano H."/>
            <person name="Ohta N."/>
            <person name="Kuroiwa H."/>
            <person name="Tanaka K."/>
            <person name="Shimizu N."/>
            <person name="Sugano S."/>
            <person name="Sato N."/>
            <person name="Nozaki H."/>
            <person name="Ogasawara N."/>
            <person name="Kohara Y."/>
            <person name="Kuroiwa T."/>
        </authorList>
    </citation>
    <scope>NUCLEOTIDE SEQUENCE [LARGE SCALE GENOMIC DNA]</scope>
    <source>
        <strain evidence="2 3">10D</strain>
    </source>
</reference>
<dbReference type="EMBL" id="AP006500">
    <property type="protein sequence ID" value="BAM82511.1"/>
    <property type="molecule type" value="Genomic_DNA"/>
</dbReference>
<evidence type="ECO:0008006" key="4">
    <source>
        <dbReference type="Google" id="ProtNLM"/>
    </source>
</evidence>
<dbReference type="RefSeq" id="XP_005538547.1">
    <property type="nucleotide sequence ID" value="XM_005538490.1"/>
</dbReference>
<dbReference type="KEGG" id="cme:CYME_CMR296C"/>
<proteinExistence type="predicted"/>
<keyword evidence="3" id="KW-1185">Reference proteome</keyword>
<gene>
    <name evidence="2" type="ORF">CYME_CMR296C</name>
</gene>
<evidence type="ECO:0000313" key="2">
    <source>
        <dbReference type="EMBL" id="BAM82511.1"/>
    </source>
</evidence>
<evidence type="ECO:0000313" key="3">
    <source>
        <dbReference type="Proteomes" id="UP000007014"/>
    </source>
</evidence>
<dbReference type="AlphaFoldDB" id="M1UWD6"/>
<dbReference type="Gramene" id="CMR296CT">
    <property type="protein sequence ID" value="CMR296CT"/>
    <property type="gene ID" value="CMR296C"/>
</dbReference>
<dbReference type="InterPro" id="IPR027267">
    <property type="entry name" value="AH/BAR_dom_sf"/>
</dbReference>
<protein>
    <recommendedName>
        <fullName evidence="4">BAR domain-containing protein</fullName>
    </recommendedName>
</protein>
<organism evidence="2 3">
    <name type="scientific">Cyanidioschyzon merolae (strain NIES-3377 / 10D)</name>
    <name type="common">Unicellular red alga</name>
    <dbReference type="NCBI Taxonomy" id="280699"/>
    <lineage>
        <taxon>Eukaryota</taxon>
        <taxon>Rhodophyta</taxon>
        <taxon>Bangiophyceae</taxon>
        <taxon>Cyanidiales</taxon>
        <taxon>Cyanidiaceae</taxon>
        <taxon>Cyanidioschyzon</taxon>
    </lineage>
</organism>
<keyword evidence="1" id="KW-0175">Coiled coil</keyword>
<dbReference type="HOGENOM" id="CLU_1143987_0_0_1"/>
<sequence length="237" mass="26804">MALSCFCAKRTFQSFDRTPLPEYEENKRKVNAIESSLGRLIRDLEAVQSNWVRLGDVLKAFASDLSGALPESSSENVKDTSEKLAKSSEEVGNELRQTLTAEKASPSSKILSYLKEFRKRLAECKQKSSKMENLAKDYDARRAVVDDKEKANTPEPKLQRVRDLMYEAEMKFREAEKNVLQLQKSIIDDAPFAFEAAMVGLATILADRSRLLQEKGTTFRTIRDAQLDAVLKRIDST</sequence>
<dbReference type="Gene3D" id="1.20.1270.60">
    <property type="entry name" value="Arfaptin homology (AH) domain/BAR domain"/>
    <property type="match status" value="1"/>
</dbReference>
<reference evidence="2 3" key="2">
    <citation type="journal article" date="2007" name="BMC Biol.">
        <title>A 100%-complete sequence reveals unusually simple genomic features in the hot-spring red alga Cyanidioschyzon merolae.</title>
        <authorList>
            <person name="Nozaki H."/>
            <person name="Takano H."/>
            <person name="Misumi O."/>
            <person name="Terasawa K."/>
            <person name="Matsuzaki M."/>
            <person name="Maruyama S."/>
            <person name="Nishida K."/>
            <person name="Yagisawa F."/>
            <person name="Yoshida Y."/>
            <person name="Fujiwara T."/>
            <person name="Takio S."/>
            <person name="Tamura K."/>
            <person name="Chung S.J."/>
            <person name="Nakamura S."/>
            <person name="Kuroiwa H."/>
            <person name="Tanaka K."/>
            <person name="Sato N."/>
            <person name="Kuroiwa T."/>
        </authorList>
    </citation>
    <scope>NUCLEOTIDE SEQUENCE [LARGE SCALE GENOMIC DNA]</scope>
    <source>
        <strain evidence="2 3">10D</strain>
    </source>
</reference>
<feature type="coiled-coil region" evidence="1">
    <location>
        <begin position="158"/>
        <end position="185"/>
    </location>
</feature>